<name>A0A2T3IEL8_9GAMM</name>
<keyword evidence="2" id="KW-1133">Transmembrane helix</keyword>
<accession>A0A2T3IEL8</accession>
<reference evidence="3 4" key="1">
    <citation type="submission" date="2018-03" db="EMBL/GenBank/DDBJ databases">
        <title>Whole genome sequencing of Histamine producing bacteria.</title>
        <authorList>
            <person name="Butler K."/>
        </authorList>
    </citation>
    <scope>NUCLEOTIDE SEQUENCE [LARGE SCALE GENOMIC DNA]</scope>
    <source>
        <strain evidence="3 4">BS2</strain>
    </source>
</reference>
<evidence type="ECO:0000313" key="4">
    <source>
        <dbReference type="Proteomes" id="UP000240254"/>
    </source>
</evidence>
<proteinExistence type="predicted"/>
<protein>
    <submittedName>
        <fullName evidence="3">Uncharacterized protein</fullName>
    </submittedName>
</protein>
<dbReference type="RefSeq" id="WP_065176769.1">
    <property type="nucleotide sequence ID" value="NZ_LZFA01000027.1"/>
</dbReference>
<sequence>MGIETAFNIVSAALVSIGGGSAVILGLSSFLGKLWAERILSEEKAKYEKELERYRDELAQLSFENQYRFQRLHERRVEVIAETYSLLRKAFNALDPLAFSKEESKENNAELARAAVKELYTYFPKNRIYISYEIARKITKFQGDIENTIAEFELHEYAYDYSSKYDRVHGQLSSALTELEFEFRRLLGESVPQREK</sequence>
<dbReference type="OrthoDB" id="5918499at2"/>
<keyword evidence="2" id="KW-0812">Transmembrane</keyword>
<evidence type="ECO:0000256" key="2">
    <source>
        <dbReference type="SAM" id="Phobius"/>
    </source>
</evidence>
<gene>
    <name evidence="3" type="ORF">CTM88_20185</name>
</gene>
<keyword evidence="1" id="KW-0175">Coiled coil</keyword>
<dbReference type="EMBL" id="PYMK01000036">
    <property type="protein sequence ID" value="PSU22782.1"/>
    <property type="molecule type" value="Genomic_DNA"/>
</dbReference>
<feature type="transmembrane region" description="Helical" evidence="2">
    <location>
        <begin position="6"/>
        <end position="31"/>
    </location>
</feature>
<evidence type="ECO:0000256" key="1">
    <source>
        <dbReference type="SAM" id="Coils"/>
    </source>
</evidence>
<comment type="caution">
    <text evidence="3">The sequence shown here is derived from an EMBL/GenBank/DDBJ whole genome shotgun (WGS) entry which is preliminary data.</text>
</comment>
<evidence type="ECO:0000313" key="3">
    <source>
        <dbReference type="EMBL" id="PSU22782.1"/>
    </source>
</evidence>
<organism evidence="3 4">
    <name type="scientific">Photobacterium aquimaris</name>
    <dbReference type="NCBI Taxonomy" id="512643"/>
    <lineage>
        <taxon>Bacteria</taxon>
        <taxon>Pseudomonadati</taxon>
        <taxon>Pseudomonadota</taxon>
        <taxon>Gammaproteobacteria</taxon>
        <taxon>Vibrionales</taxon>
        <taxon>Vibrionaceae</taxon>
        <taxon>Photobacterium</taxon>
    </lineage>
</organism>
<dbReference type="AlphaFoldDB" id="A0A2T3IEL8"/>
<feature type="coiled-coil region" evidence="1">
    <location>
        <begin position="37"/>
        <end position="64"/>
    </location>
</feature>
<dbReference type="Proteomes" id="UP000240254">
    <property type="component" value="Unassembled WGS sequence"/>
</dbReference>
<keyword evidence="2" id="KW-0472">Membrane</keyword>